<gene>
    <name evidence="1" type="ORF">VFPPC_17510</name>
</gene>
<comment type="caution">
    <text evidence="1">The sequence shown here is derived from an EMBL/GenBank/DDBJ whole genome shotgun (WGS) entry which is preliminary data.</text>
</comment>
<dbReference type="AlphaFoldDB" id="A0A219ARC1"/>
<proteinExistence type="predicted"/>
<name>A0A219ARC1_METCM</name>
<organism evidence="1 2">
    <name type="scientific">Pochonia chlamydosporia 170</name>
    <dbReference type="NCBI Taxonomy" id="1380566"/>
    <lineage>
        <taxon>Eukaryota</taxon>
        <taxon>Fungi</taxon>
        <taxon>Dikarya</taxon>
        <taxon>Ascomycota</taxon>
        <taxon>Pezizomycotina</taxon>
        <taxon>Sordariomycetes</taxon>
        <taxon>Hypocreomycetidae</taxon>
        <taxon>Hypocreales</taxon>
        <taxon>Clavicipitaceae</taxon>
        <taxon>Pochonia</taxon>
    </lineage>
</organism>
<sequence length="102" mass="11325">MAGHFPQFEATAMRWTGRKELISSHKLALKQCGVGVAFRFAPSGYPAWGSWVASDIKTRVGDSRDAFVQDMTVQTVYSSHEFIHPSQCIVKAGEFNKKGFAK</sequence>
<dbReference type="RefSeq" id="XP_022285760.1">
    <property type="nucleotide sequence ID" value="XM_022429213.1"/>
</dbReference>
<reference evidence="1 2" key="1">
    <citation type="journal article" date="2016" name="PLoS Pathog.">
        <title>Biosynthesis of antibiotic leucinostatins in bio-control fungus Purpureocillium lilacinum and their inhibition on phytophthora revealed by genome mining.</title>
        <authorList>
            <person name="Wang G."/>
            <person name="Liu Z."/>
            <person name="Lin R."/>
            <person name="Li E."/>
            <person name="Mao Z."/>
            <person name="Ling J."/>
            <person name="Yang Y."/>
            <person name="Yin W.B."/>
            <person name="Xie B."/>
        </authorList>
    </citation>
    <scope>NUCLEOTIDE SEQUENCE [LARGE SCALE GENOMIC DNA]</scope>
    <source>
        <strain evidence="1">170</strain>
    </source>
</reference>
<dbReference type="GeneID" id="33936467"/>
<dbReference type="Proteomes" id="UP000078397">
    <property type="component" value="Unassembled WGS sequence"/>
</dbReference>
<evidence type="ECO:0000313" key="2">
    <source>
        <dbReference type="Proteomes" id="UP000078397"/>
    </source>
</evidence>
<dbReference type="KEGG" id="pchm:VFPPC_17510"/>
<keyword evidence="2" id="KW-1185">Reference proteome</keyword>
<protein>
    <submittedName>
        <fullName evidence="1">Uncharacterized protein</fullName>
    </submittedName>
</protein>
<accession>A0A219ARC1</accession>
<dbReference type="EMBL" id="LSBJ02000002">
    <property type="protein sequence ID" value="OWT43327.1"/>
    <property type="molecule type" value="Genomic_DNA"/>
</dbReference>
<evidence type="ECO:0000313" key="1">
    <source>
        <dbReference type="EMBL" id="OWT43327.1"/>
    </source>
</evidence>